<dbReference type="PANTHER" id="PTHR43179:SF7">
    <property type="entry name" value="RHAMNOSYLTRANSFERASE WBBL"/>
    <property type="match status" value="1"/>
</dbReference>
<reference evidence="2 3" key="1">
    <citation type="submission" date="2013-04" db="EMBL/GenBank/DDBJ databases">
        <title>Gluconobacter oxydans NBRC 3293 whole genome sequence.</title>
        <authorList>
            <person name="Matsutani M."/>
            <person name="Yakushi T."/>
            <person name="Matsushita K."/>
        </authorList>
    </citation>
    <scope>NUCLEOTIDE SEQUENCE [LARGE SCALE GENOMIC DNA]</scope>
    <source>
        <strain evidence="2 3">NBRC 3293</strain>
    </source>
</reference>
<dbReference type="PANTHER" id="PTHR43179">
    <property type="entry name" value="RHAMNOSYLTRANSFERASE WBBL"/>
    <property type="match status" value="1"/>
</dbReference>
<accession>A0A829WV23</accession>
<feature type="domain" description="Glycosyltransferase 2-like" evidence="1">
    <location>
        <begin position="352"/>
        <end position="475"/>
    </location>
</feature>
<dbReference type="GO" id="GO:0016757">
    <property type="term" value="F:glycosyltransferase activity"/>
    <property type="evidence" value="ECO:0007669"/>
    <property type="project" value="UniProtKB-KW"/>
</dbReference>
<evidence type="ECO:0000259" key="1">
    <source>
        <dbReference type="Pfam" id="PF00535"/>
    </source>
</evidence>
<protein>
    <submittedName>
        <fullName evidence="2">O-antigen biosynthesis protein RfbC</fullName>
    </submittedName>
</protein>
<proteinExistence type="predicted"/>
<dbReference type="InterPro" id="IPR001173">
    <property type="entry name" value="Glyco_trans_2-like"/>
</dbReference>
<feature type="domain" description="Glycosyltransferase 2-like" evidence="1">
    <location>
        <begin position="95"/>
        <end position="224"/>
    </location>
</feature>
<dbReference type="Pfam" id="PF00535">
    <property type="entry name" value="Glycos_transf_2"/>
    <property type="match status" value="2"/>
</dbReference>
<evidence type="ECO:0000313" key="2">
    <source>
        <dbReference type="EMBL" id="GEM16581.1"/>
    </source>
</evidence>
<dbReference type="Proteomes" id="UP000484858">
    <property type="component" value="Unassembled WGS sequence"/>
</dbReference>
<dbReference type="InterPro" id="IPR029044">
    <property type="entry name" value="Nucleotide-diphossugar_trans"/>
</dbReference>
<name>A0A829WV23_GLUOY</name>
<dbReference type="CDD" id="cd04186">
    <property type="entry name" value="GT_2_like_c"/>
    <property type="match status" value="1"/>
</dbReference>
<organism evidence="2 3">
    <name type="scientific">Gluconobacter oxydans NBRC 3293</name>
    <dbReference type="NCBI Taxonomy" id="1315969"/>
    <lineage>
        <taxon>Bacteria</taxon>
        <taxon>Pseudomonadati</taxon>
        <taxon>Pseudomonadota</taxon>
        <taxon>Alphaproteobacteria</taxon>
        <taxon>Acetobacterales</taxon>
        <taxon>Acetobacteraceae</taxon>
        <taxon>Gluconobacter</taxon>
    </lineage>
</organism>
<comment type="caution">
    <text evidence="2">The sequence shown here is derived from an EMBL/GenBank/DDBJ whole genome shotgun (WGS) entry which is preliminary data.</text>
</comment>
<gene>
    <name evidence="2" type="ORF">NBRC3293_1078</name>
</gene>
<dbReference type="SUPFAM" id="SSF53448">
    <property type="entry name" value="Nucleotide-diphospho-sugar transferases"/>
    <property type="match status" value="2"/>
</dbReference>
<evidence type="ECO:0000313" key="3">
    <source>
        <dbReference type="Proteomes" id="UP000484858"/>
    </source>
</evidence>
<sequence length="631" mass="71795">MAQPDDIELDGCPIVTSFADDAFESRIIDVTNELDEIYRRMAKLRQELRDLVPKRSYTLGDYDRWARKYYTLLGKRVAEQRVHEEKNSAFTPLVSILCPVYRPLESDFKAAVQSVLDQTYQNWELILVDDAGKSRETTEIINNFAKFDPRIKCITLKKNVGIAGATTVAMDAAKGQYVAFFDHDDLLVDVAIEVMVRAAHETGAKLLYSDEDKIDQAGYYLEPNLKPDFNYRYLLGCNYICHLTMVDVATMRKIGHLTSDYNGAQDHDFVLKATEVLSPSEIFHVPEILYHWRKTPNSTAVDVSQKTYAINAGVKCVADHLKRQKIASKVSSIRGLTLYGVEWTSRTQPSVTIIIPFKDQLDTTLTCVKNILKHTVYKNYNIILIDNWSVRDETLDFIKKIQENKNVSVITVEEPFNFSRLNNIAVAQATSDYVVFMNNDVFVEDPKWLHRMVGEAQAFKDVGAVGAKLLYPNDTIQHAGVVVGPAGVAAHIHRGDPLSEYGYIGRTMLSHEVTAVTAALMLVRRTVFDEVGGFDEEALKVAFNDVDLCLKIRRAGYRIIFSAETIAYHHESLSRGTDDKPEHETRFFLETQTMLERWSSDPLFERDPSYPRYFTVDQQTFFNLVDPEDLP</sequence>
<dbReference type="AlphaFoldDB" id="A0A829WV23"/>
<dbReference type="EMBL" id="BARJ01000005">
    <property type="protein sequence ID" value="GEM16581.1"/>
    <property type="molecule type" value="Genomic_DNA"/>
</dbReference>
<dbReference type="Gene3D" id="3.90.550.10">
    <property type="entry name" value="Spore Coat Polysaccharide Biosynthesis Protein SpsA, Chain A"/>
    <property type="match status" value="2"/>
</dbReference>